<name>A0ABR2ZWE3_9AGAR</name>
<evidence type="ECO:0000256" key="1">
    <source>
        <dbReference type="SAM" id="MobiDB-lite"/>
    </source>
</evidence>
<protein>
    <submittedName>
        <fullName evidence="2">Uncharacterized protein</fullName>
    </submittedName>
</protein>
<feature type="compositionally biased region" description="Low complexity" evidence="1">
    <location>
        <begin position="451"/>
        <end position="469"/>
    </location>
</feature>
<feature type="region of interest" description="Disordered" evidence="1">
    <location>
        <begin position="440"/>
        <end position="533"/>
    </location>
</feature>
<gene>
    <name evidence="2" type="ORF">AAF712_007590</name>
</gene>
<reference evidence="2 3" key="1">
    <citation type="submission" date="2024-05" db="EMBL/GenBank/DDBJ databases">
        <title>A draft genome resource for the thread blight pathogen Marasmius tenuissimus strain MS-2.</title>
        <authorList>
            <person name="Yulfo-Soto G.E."/>
            <person name="Baruah I.K."/>
            <person name="Amoako-Attah I."/>
            <person name="Bukari Y."/>
            <person name="Meinhardt L.W."/>
            <person name="Bailey B.A."/>
            <person name="Cohen S.P."/>
        </authorList>
    </citation>
    <scope>NUCLEOTIDE SEQUENCE [LARGE SCALE GENOMIC DNA]</scope>
    <source>
        <strain evidence="2 3">MS-2</strain>
    </source>
</reference>
<keyword evidence="3" id="KW-1185">Reference proteome</keyword>
<feature type="compositionally biased region" description="Polar residues" evidence="1">
    <location>
        <begin position="473"/>
        <end position="492"/>
    </location>
</feature>
<dbReference type="Proteomes" id="UP001437256">
    <property type="component" value="Unassembled WGS sequence"/>
</dbReference>
<evidence type="ECO:0000313" key="3">
    <source>
        <dbReference type="Proteomes" id="UP001437256"/>
    </source>
</evidence>
<organism evidence="2 3">
    <name type="scientific">Marasmius tenuissimus</name>
    <dbReference type="NCBI Taxonomy" id="585030"/>
    <lineage>
        <taxon>Eukaryota</taxon>
        <taxon>Fungi</taxon>
        <taxon>Dikarya</taxon>
        <taxon>Basidiomycota</taxon>
        <taxon>Agaricomycotina</taxon>
        <taxon>Agaricomycetes</taxon>
        <taxon>Agaricomycetidae</taxon>
        <taxon>Agaricales</taxon>
        <taxon>Marasmiineae</taxon>
        <taxon>Marasmiaceae</taxon>
        <taxon>Marasmius</taxon>
    </lineage>
</organism>
<dbReference type="EMBL" id="JBBXMP010000048">
    <property type="protein sequence ID" value="KAL0065384.1"/>
    <property type="molecule type" value="Genomic_DNA"/>
</dbReference>
<sequence>MSDDNLFSAPRSPVDGRPPSSEHLQVAAPAQRQQPTIASGHHSQYSPLASHLIQESQDSTIQSDFSPAAFDDAAITGTDASIDQVLGLPESANKQQLLFAPNDGRVEMPIVPEASTSSVLTPSAGKKAVATFDPTPYRKALGRDYSRATIFEKASIMHIYGGLGVLTLMGGVLHMCHVLPVAIKDGLLDKLAHGIGEKVINLSSSLNFWILTPIFHCAIDTGLIKFLPTADLMDAMEHYLENLHDLMNKRKKKQISWEMYNEILNGDLSRRKLFPPANYPFALVAVLCHSGFLIPRHNVDDDDQEYEMPVEEVHNEGTEYEVSIKRFPIPLCRITQPDQADDSLDPRAQTHHQKTARILPSFRVLNPTKYDENEVFWLWSDPFFVLMNAGEFVSTLRNRWESKHPHSKFVLASWIETDQHAELLQRALDLYEAILGAPSPEELADDAQGESPSRPTRTATRSRTASSRAVDNSRASTKTRTTNPQASGSQRVAGTKRDASAMDENDSRAQGTRRSRRVKLEEPEPDMNGRTQL</sequence>
<evidence type="ECO:0000313" key="2">
    <source>
        <dbReference type="EMBL" id="KAL0065384.1"/>
    </source>
</evidence>
<proteinExistence type="predicted"/>
<accession>A0ABR2ZWE3</accession>
<feature type="region of interest" description="Disordered" evidence="1">
    <location>
        <begin position="1"/>
        <end position="44"/>
    </location>
</feature>
<comment type="caution">
    <text evidence="2">The sequence shown here is derived from an EMBL/GenBank/DDBJ whole genome shotgun (WGS) entry which is preliminary data.</text>
</comment>
<feature type="compositionally biased region" description="Polar residues" evidence="1">
    <location>
        <begin position="31"/>
        <end position="44"/>
    </location>
</feature>